<dbReference type="AlphaFoldDB" id="A0A1V8T7E0"/>
<name>A0A1V8T7E0_9PEZI</name>
<protein>
    <submittedName>
        <fullName evidence="1">Uncharacterized protein</fullName>
    </submittedName>
</protein>
<comment type="caution">
    <text evidence="1">The sequence shown here is derived from an EMBL/GenBank/DDBJ whole genome shotgun (WGS) entry which is preliminary data.</text>
</comment>
<dbReference type="Proteomes" id="UP000192596">
    <property type="component" value="Unassembled WGS sequence"/>
</dbReference>
<sequence>MLGTSAFWNYLLPLMDLRTITLGHSSMCQGEYRSVEFGLLQTLVMPLMRTLRDSYKTQGLEVDPSDLLQVEADFCEACNCTCEVRHKWPSGGKCPKPSSDRLAFDERHAELVRLVKATLERTVRAVILDSEEQARQPKKALRPHSVARATTPCIFVDRVPTEVRAQIFTHVLARDEPIYFRSVLPKDPEGKRKRKWLIDNSGSLLPGPELDNATALLKTSKTFRADPSEVLSSTNSFNFPSSSAVTKFLEEIGGPKHAIRAFSIQRYVLSTAEDFRLSLVPLINLHSIKMPHHELCQTRAQRVKLQVMQQQMKPLLGALQTARTQKRQEVDLVDLIQLEEAETRCWDCANDHRLRDFRDPHYDECHEACEAREAASERAKLVHQIKKQLAVAVQVV</sequence>
<proteinExistence type="predicted"/>
<gene>
    <name evidence="1" type="ORF">B0A48_07670</name>
</gene>
<keyword evidence="2" id="KW-1185">Reference proteome</keyword>
<dbReference type="InParanoid" id="A0A1V8T7E0"/>
<accession>A0A1V8T7E0</accession>
<organism evidence="1 2">
    <name type="scientific">Cryoendolithus antarcticus</name>
    <dbReference type="NCBI Taxonomy" id="1507870"/>
    <lineage>
        <taxon>Eukaryota</taxon>
        <taxon>Fungi</taxon>
        <taxon>Dikarya</taxon>
        <taxon>Ascomycota</taxon>
        <taxon>Pezizomycotina</taxon>
        <taxon>Dothideomycetes</taxon>
        <taxon>Dothideomycetidae</taxon>
        <taxon>Cladosporiales</taxon>
        <taxon>Cladosporiaceae</taxon>
        <taxon>Cryoendolithus</taxon>
    </lineage>
</organism>
<evidence type="ECO:0000313" key="1">
    <source>
        <dbReference type="EMBL" id="OQO07102.1"/>
    </source>
</evidence>
<reference evidence="2" key="1">
    <citation type="submission" date="2017-03" db="EMBL/GenBank/DDBJ databases">
        <title>Genomes of endolithic fungi from Antarctica.</title>
        <authorList>
            <person name="Coleine C."/>
            <person name="Masonjones S."/>
            <person name="Stajich J.E."/>
        </authorList>
    </citation>
    <scope>NUCLEOTIDE SEQUENCE [LARGE SCALE GENOMIC DNA]</scope>
    <source>
        <strain evidence="2">CCFEE 5527</strain>
    </source>
</reference>
<evidence type="ECO:0000313" key="2">
    <source>
        <dbReference type="Proteomes" id="UP000192596"/>
    </source>
</evidence>
<dbReference type="EMBL" id="NAJO01000015">
    <property type="protein sequence ID" value="OQO07102.1"/>
    <property type="molecule type" value="Genomic_DNA"/>
</dbReference>